<keyword evidence="8" id="KW-1185">Reference proteome</keyword>
<organism evidence="7 8">
    <name type="scientific">Pinibacter soli</name>
    <dbReference type="NCBI Taxonomy" id="3044211"/>
    <lineage>
        <taxon>Bacteria</taxon>
        <taxon>Pseudomonadati</taxon>
        <taxon>Bacteroidota</taxon>
        <taxon>Chitinophagia</taxon>
        <taxon>Chitinophagales</taxon>
        <taxon>Chitinophagaceae</taxon>
        <taxon>Pinibacter</taxon>
    </lineage>
</organism>
<comment type="subcellular location">
    <subcellularLocation>
        <location evidence="1">Membrane</location>
        <topology evidence="1">Multi-pass membrane protein</topology>
    </subcellularLocation>
</comment>
<protein>
    <submittedName>
        <fullName evidence="7">MauE/DoxX family redox-associated membrane protein</fullName>
    </submittedName>
</protein>
<evidence type="ECO:0000256" key="4">
    <source>
        <dbReference type="ARBA" id="ARBA00023136"/>
    </source>
</evidence>
<comment type="caution">
    <text evidence="7">The sequence shown here is derived from an EMBL/GenBank/DDBJ whole genome shotgun (WGS) entry which is preliminary data.</text>
</comment>
<dbReference type="Pfam" id="PF07291">
    <property type="entry name" value="MauE"/>
    <property type="match status" value="1"/>
</dbReference>
<feature type="transmembrane region" description="Helical" evidence="5">
    <location>
        <begin position="68"/>
        <end position="90"/>
    </location>
</feature>
<name>A0ABT6RFN2_9BACT</name>
<reference evidence="7 8" key="1">
    <citation type="submission" date="2023-05" db="EMBL/GenBank/DDBJ databases">
        <title>Genome sequence of Pinibacter sp. MAH-24.</title>
        <authorList>
            <person name="Huq M.A."/>
        </authorList>
    </citation>
    <scope>NUCLEOTIDE SEQUENCE [LARGE SCALE GENOMIC DNA]</scope>
    <source>
        <strain evidence="7 8">MAH-24</strain>
    </source>
</reference>
<accession>A0ABT6RFN2</accession>
<evidence type="ECO:0000256" key="2">
    <source>
        <dbReference type="ARBA" id="ARBA00022692"/>
    </source>
</evidence>
<dbReference type="Proteomes" id="UP001226434">
    <property type="component" value="Unassembled WGS sequence"/>
</dbReference>
<sequence length="148" mass="16473">MKSEIIAALLILLFAYTAFQKFIGHGTFLNTLHNSALLRPVAIFVSWSVPITELAIVCLLLFPLLRKIGLLCSAVLLTVFTIYIVCMLLFSSSLPCTCGGIISSLSWKQHILFNIIFIGLALYGWYSMRETSDTNNNIAIRRSQTPVT</sequence>
<evidence type="ECO:0000256" key="3">
    <source>
        <dbReference type="ARBA" id="ARBA00022989"/>
    </source>
</evidence>
<keyword evidence="4 5" id="KW-0472">Membrane</keyword>
<evidence type="ECO:0000313" key="7">
    <source>
        <dbReference type="EMBL" id="MDI3321372.1"/>
    </source>
</evidence>
<feature type="domain" description="Methylamine utilisation protein MauE" evidence="6">
    <location>
        <begin position="4"/>
        <end position="126"/>
    </location>
</feature>
<keyword evidence="3 5" id="KW-1133">Transmembrane helix</keyword>
<evidence type="ECO:0000259" key="6">
    <source>
        <dbReference type="Pfam" id="PF07291"/>
    </source>
</evidence>
<proteinExistence type="predicted"/>
<evidence type="ECO:0000256" key="1">
    <source>
        <dbReference type="ARBA" id="ARBA00004141"/>
    </source>
</evidence>
<evidence type="ECO:0000313" key="8">
    <source>
        <dbReference type="Proteomes" id="UP001226434"/>
    </source>
</evidence>
<feature type="transmembrane region" description="Helical" evidence="5">
    <location>
        <begin position="110"/>
        <end position="126"/>
    </location>
</feature>
<feature type="transmembrane region" description="Helical" evidence="5">
    <location>
        <begin position="36"/>
        <end position="61"/>
    </location>
</feature>
<evidence type="ECO:0000256" key="5">
    <source>
        <dbReference type="SAM" id="Phobius"/>
    </source>
</evidence>
<dbReference type="EMBL" id="JASBRG010000007">
    <property type="protein sequence ID" value="MDI3321372.1"/>
    <property type="molecule type" value="Genomic_DNA"/>
</dbReference>
<gene>
    <name evidence="7" type="ORF">QJ048_16375</name>
</gene>
<dbReference type="RefSeq" id="WP_282335481.1">
    <property type="nucleotide sequence ID" value="NZ_JASBRG010000007.1"/>
</dbReference>
<keyword evidence="2 5" id="KW-0812">Transmembrane</keyword>
<dbReference type="InterPro" id="IPR009908">
    <property type="entry name" value="Methylamine_util_MauE"/>
</dbReference>